<keyword evidence="7" id="KW-1185">Reference proteome</keyword>
<sequence>MSAQRVGAAADLPPGKVVGVGRYAVGNADGRYFAVTRRCRHLGADLAAGSIDDNGCLVCPWHRSAYDVATGRMVNGPQGTFAKVPGLDFGYRMLTRVLPLGRAPVTERDGELYIGG</sequence>
<accession>A0ABY2BDJ2</accession>
<organism evidence="6 7">
    <name type="scientific">Kribbella orskensis</name>
    <dbReference type="NCBI Taxonomy" id="2512216"/>
    <lineage>
        <taxon>Bacteria</taxon>
        <taxon>Bacillati</taxon>
        <taxon>Actinomycetota</taxon>
        <taxon>Actinomycetes</taxon>
        <taxon>Propionibacteriales</taxon>
        <taxon>Kribbellaceae</taxon>
        <taxon>Kribbella</taxon>
    </lineage>
</organism>
<proteinExistence type="predicted"/>
<dbReference type="EMBL" id="SLWM01000015">
    <property type="protein sequence ID" value="TCO17144.1"/>
    <property type="molecule type" value="Genomic_DNA"/>
</dbReference>
<gene>
    <name evidence="6" type="ORF">EV644_115166</name>
</gene>
<keyword evidence="1" id="KW-0001">2Fe-2S</keyword>
<evidence type="ECO:0000256" key="4">
    <source>
        <dbReference type="ARBA" id="ARBA00023014"/>
    </source>
</evidence>
<dbReference type="InterPro" id="IPR036922">
    <property type="entry name" value="Rieske_2Fe-2S_sf"/>
</dbReference>
<keyword evidence="2" id="KW-0479">Metal-binding</keyword>
<comment type="caution">
    <text evidence="6">The sequence shown here is derived from an EMBL/GenBank/DDBJ whole genome shotgun (WGS) entry which is preliminary data.</text>
</comment>
<dbReference type="PROSITE" id="PS51296">
    <property type="entry name" value="RIESKE"/>
    <property type="match status" value="1"/>
</dbReference>
<dbReference type="CDD" id="cd03467">
    <property type="entry name" value="Rieske"/>
    <property type="match status" value="1"/>
</dbReference>
<evidence type="ECO:0000256" key="2">
    <source>
        <dbReference type="ARBA" id="ARBA00022723"/>
    </source>
</evidence>
<dbReference type="Gene3D" id="2.102.10.10">
    <property type="entry name" value="Rieske [2Fe-2S] iron-sulphur domain"/>
    <property type="match status" value="1"/>
</dbReference>
<dbReference type="InterPro" id="IPR017941">
    <property type="entry name" value="Rieske_2Fe-2S"/>
</dbReference>
<name>A0ABY2BDJ2_9ACTN</name>
<protein>
    <submittedName>
        <fullName evidence="6">Nitrite reductase/ring-hydroxylating ferredoxin subunit</fullName>
    </submittedName>
</protein>
<dbReference type="PANTHER" id="PTHR21496">
    <property type="entry name" value="FERREDOXIN-RELATED"/>
    <property type="match status" value="1"/>
</dbReference>
<evidence type="ECO:0000259" key="5">
    <source>
        <dbReference type="PROSITE" id="PS51296"/>
    </source>
</evidence>
<keyword evidence="4" id="KW-0411">Iron-sulfur</keyword>
<evidence type="ECO:0000256" key="3">
    <source>
        <dbReference type="ARBA" id="ARBA00023004"/>
    </source>
</evidence>
<dbReference type="Pfam" id="PF00355">
    <property type="entry name" value="Rieske"/>
    <property type="match status" value="1"/>
</dbReference>
<dbReference type="SUPFAM" id="SSF50022">
    <property type="entry name" value="ISP domain"/>
    <property type="match status" value="1"/>
</dbReference>
<evidence type="ECO:0000313" key="7">
    <source>
        <dbReference type="Proteomes" id="UP000295818"/>
    </source>
</evidence>
<dbReference type="PANTHER" id="PTHR21496:SF23">
    <property type="entry name" value="3-PHENYLPROPIONATE_CINNAMIC ACID DIOXYGENASE FERREDOXIN SUBUNIT"/>
    <property type="match status" value="1"/>
</dbReference>
<dbReference type="Proteomes" id="UP000295818">
    <property type="component" value="Unassembled WGS sequence"/>
</dbReference>
<keyword evidence="3" id="KW-0408">Iron</keyword>
<evidence type="ECO:0000256" key="1">
    <source>
        <dbReference type="ARBA" id="ARBA00022714"/>
    </source>
</evidence>
<feature type="domain" description="Rieske" evidence="5">
    <location>
        <begin position="4"/>
        <end position="114"/>
    </location>
</feature>
<dbReference type="RefSeq" id="WP_132192640.1">
    <property type="nucleotide sequence ID" value="NZ_SLWM01000015.1"/>
</dbReference>
<evidence type="ECO:0000313" key="6">
    <source>
        <dbReference type="EMBL" id="TCO17144.1"/>
    </source>
</evidence>
<reference evidence="6 7" key="1">
    <citation type="journal article" date="2015" name="Stand. Genomic Sci.">
        <title>Genomic Encyclopedia of Bacterial and Archaeal Type Strains, Phase III: the genomes of soil and plant-associated and newly described type strains.</title>
        <authorList>
            <person name="Whitman W.B."/>
            <person name="Woyke T."/>
            <person name="Klenk H.P."/>
            <person name="Zhou Y."/>
            <person name="Lilburn T.G."/>
            <person name="Beck B.J."/>
            <person name="De Vos P."/>
            <person name="Vandamme P."/>
            <person name="Eisen J.A."/>
            <person name="Garrity G."/>
            <person name="Hugenholtz P."/>
            <person name="Kyrpides N.C."/>
        </authorList>
    </citation>
    <scope>NUCLEOTIDE SEQUENCE [LARGE SCALE GENOMIC DNA]</scope>
    <source>
        <strain evidence="6 7">VKM Ac-2538</strain>
    </source>
</reference>